<evidence type="ECO:0000256" key="5">
    <source>
        <dbReference type="ARBA" id="ARBA00023002"/>
    </source>
</evidence>
<sequence length="372" mass="38522">MTGTTITTRGAVLNMLGAPAPYAESKPITVDTLELTGPGPSELLVKIEAASICHSDLSVVNGSRPRPMPMLLGHEAAGIVTEVGANISDITVGQRVVLTFLPRCGTCKECLTDGKLPCSEGSKTNEAGTLLEGSKHLTRNGEEVKHHLGCSGFAEWAVVDRRSVVPVGSDVPPAIAAVLGCAVLTGGGAVLNAAQLAGTDEIAIVGLGGVGMAALLTAIGLHPQRVIAIDALPEKLEMALALGADAAYTPADAIAAGIKADVVIEAAGHHKAFETAYNLVGFGGRLVTVGLPAPDAVSEIHPLQLTARAQTIIGSYLGSAVPSRDIPKFEQLWREGKLPLEKLITNTITLDEINEGMDALHSGRVLRQIIEF</sequence>
<dbReference type="InterPro" id="IPR020843">
    <property type="entry name" value="ER"/>
</dbReference>
<proteinExistence type="inferred from homology"/>
<dbReference type="EC" id="1.1.1.1" evidence="8"/>
<dbReference type="EMBL" id="JACIFD010000002">
    <property type="protein sequence ID" value="MBB4070957.1"/>
    <property type="molecule type" value="Genomic_DNA"/>
</dbReference>
<reference evidence="8" key="1">
    <citation type="submission" date="2020-08" db="EMBL/GenBank/DDBJ databases">
        <title>Sequencing the genomes of 1000 actinobacteria strains.</title>
        <authorList>
            <person name="Klenk H.-P."/>
        </authorList>
    </citation>
    <scope>NUCLEOTIDE SEQUENCE [LARGE SCALE GENOMIC DNA]</scope>
    <source>
        <strain evidence="8">DSM 27064</strain>
    </source>
</reference>
<evidence type="ECO:0000256" key="1">
    <source>
        <dbReference type="ARBA" id="ARBA00001947"/>
    </source>
</evidence>
<evidence type="ECO:0000259" key="7">
    <source>
        <dbReference type="SMART" id="SM00829"/>
    </source>
</evidence>
<dbReference type="PANTHER" id="PTHR43350">
    <property type="entry name" value="NAD-DEPENDENT ALCOHOL DEHYDROGENASE"/>
    <property type="match status" value="1"/>
</dbReference>
<dbReference type="Gene3D" id="3.90.180.10">
    <property type="entry name" value="Medium-chain alcohol dehydrogenases, catalytic domain"/>
    <property type="match status" value="1"/>
</dbReference>
<dbReference type="Pfam" id="PF08240">
    <property type="entry name" value="ADH_N"/>
    <property type="match status" value="1"/>
</dbReference>
<feature type="domain" description="Enoyl reductase (ER)" evidence="7">
    <location>
        <begin position="28"/>
        <end position="370"/>
    </location>
</feature>
<dbReference type="Pfam" id="PF00107">
    <property type="entry name" value="ADH_zinc_N"/>
    <property type="match status" value="1"/>
</dbReference>
<keyword evidence="9" id="KW-1185">Reference proteome</keyword>
<dbReference type="SUPFAM" id="SSF50129">
    <property type="entry name" value="GroES-like"/>
    <property type="match status" value="2"/>
</dbReference>
<dbReference type="SMART" id="SM00829">
    <property type="entry name" value="PKS_ER"/>
    <property type="match status" value="1"/>
</dbReference>
<dbReference type="GO" id="GO:0004022">
    <property type="term" value="F:alcohol dehydrogenase (NAD+) activity"/>
    <property type="evidence" value="ECO:0007669"/>
    <property type="project" value="UniProtKB-EC"/>
</dbReference>
<evidence type="ECO:0000256" key="3">
    <source>
        <dbReference type="ARBA" id="ARBA00022723"/>
    </source>
</evidence>
<keyword evidence="3 6" id="KW-0479">Metal-binding</keyword>
<evidence type="ECO:0000313" key="8">
    <source>
        <dbReference type="EMBL" id="MBB4070957.1"/>
    </source>
</evidence>
<name>A0A840DLT7_9MICO</name>
<evidence type="ECO:0000313" key="9">
    <source>
        <dbReference type="Proteomes" id="UP000571183"/>
    </source>
</evidence>
<comment type="cofactor">
    <cofactor evidence="1 6">
        <name>Zn(2+)</name>
        <dbReference type="ChEBI" id="CHEBI:29105"/>
    </cofactor>
</comment>
<keyword evidence="5 8" id="KW-0560">Oxidoreductase</keyword>
<dbReference type="InterPro" id="IPR011032">
    <property type="entry name" value="GroES-like_sf"/>
</dbReference>
<dbReference type="SUPFAM" id="SSF51735">
    <property type="entry name" value="NAD(P)-binding Rossmann-fold domains"/>
    <property type="match status" value="1"/>
</dbReference>
<dbReference type="Gene3D" id="3.40.50.720">
    <property type="entry name" value="NAD(P)-binding Rossmann-like Domain"/>
    <property type="match status" value="1"/>
</dbReference>
<dbReference type="InterPro" id="IPR002328">
    <property type="entry name" value="ADH_Zn_CS"/>
</dbReference>
<evidence type="ECO:0000256" key="6">
    <source>
        <dbReference type="RuleBase" id="RU361277"/>
    </source>
</evidence>
<comment type="caution">
    <text evidence="8">The sequence shown here is derived from an EMBL/GenBank/DDBJ whole genome shotgun (WGS) entry which is preliminary data.</text>
</comment>
<organism evidence="8 9">
    <name type="scientific">Canibacter oris</name>
    <dbReference type="NCBI Taxonomy" id="1365628"/>
    <lineage>
        <taxon>Bacteria</taxon>
        <taxon>Bacillati</taxon>
        <taxon>Actinomycetota</taxon>
        <taxon>Actinomycetes</taxon>
        <taxon>Micrococcales</taxon>
        <taxon>Microbacteriaceae</taxon>
        <taxon>Canibacter</taxon>
    </lineage>
</organism>
<dbReference type="Proteomes" id="UP000571183">
    <property type="component" value="Unassembled WGS sequence"/>
</dbReference>
<dbReference type="RefSeq" id="WP_124824321.1">
    <property type="nucleotide sequence ID" value="NZ_JACIFD010000002.1"/>
</dbReference>
<evidence type="ECO:0000256" key="2">
    <source>
        <dbReference type="ARBA" id="ARBA00008072"/>
    </source>
</evidence>
<gene>
    <name evidence="8" type="ORF">F5897_000241</name>
</gene>
<dbReference type="PROSITE" id="PS00059">
    <property type="entry name" value="ADH_ZINC"/>
    <property type="match status" value="1"/>
</dbReference>
<dbReference type="InterPro" id="IPR013149">
    <property type="entry name" value="ADH-like_C"/>
</dbReference>
<comment type="similarity">
    <text evidence="2 6">Belongs to the zinc-containing alcohol dehydrogenase family.</text>
</comment>
<evidence type="ECO:0000256" key="4">
    <source>
        <dbReference type="ARBA" id="ARBA00022833"/>
    </source>
</evidence>
<dbReference type="AlphaFoldDB" id="A0A840DLT7"/>
<dbReference type="GO" id="GO:0008270">
    <property type="term" value="F:zinc ion binding"/>
    <property type="evidence" value="ECO:0007669"/>
    <property type="project" value="InterPro"/>
</dbReference>
<dbReference type="InterPro" id="IPR036291">
    <property type="entry name" value="NAD(P)-bd_dom_sf"/>
</dbReference>
<dbReference type="InterPro" id="IPR013154">
    <property type="entry name" value="ADH-like_N"/>
</dbReference>
<dbReference type="PANTHER" id="PTHR43350:SF21">
    <property type="entry name" value="S-NITROSOMYCOTHIOL REDUCTASE MSCR"/>
    <property type="match status" value="1"/>
</dbReference>
<accession>A0A840DLT7</accession>
<keyword evidence="4 6" id="KW-0862">Zinc</keyword>
<protein>
    <submittedName>
        <fullName evidence="8">Alcohol dehydrogenase</fullName>
        <ecNumber evidence="8">1.1.1.1</ecNumber>
    </submittedName>
</protein>